<evidence type="ECO:0000313" key="1">
    <source>
        <dbReference type="EMBL" id="GIY22827.1"/>
    </source>
</evidence>
<dbReference type="Proteomes" id="UP001054945">
    <property type="component" value="Unassembled WGS sequence"/>
</dbReference>
<proteinExistence type="predicted"/>
<dbReference type="AlphaFoldDB" id="A0AAV4RRT5"/>
<accession>A0AAV4RRT5</accession>
<gene>
    <name evidence="1" type="ORF">CEXT_769921</name>
</gene>
<name>A0AAV4RRT5_CAEEX</name>
<comment type="caution">
    <text evidence="1">The sequence shown here is derived from an EMBL/GenBank/DDBJ whole genome shotgun (WGS) entry which is preliminary data.</text>
</comment>
<evidence type="ECO:0000313" key="2">
    <source>
        <dbReference type="Proteomes" id="UP001054945"/>
    </source>
</evidence>
<organism evidence="1 2">
    <name type="scientific">Caerostris extrusa</name>
    <name type="common">Bark spider</name>
    <name type="synonym">Caerostris bankana</name>
    <dbReference type="NCBI Taxonomy" id="172846"/>
    <lineage>
        <taxon>Eukaryota</taxon>
        <taxon>Metazoa</taxon>
        <taxon>Ecdysozoa</taxon>
        <taxon>Arthropoda</taxon>
        <taxon>Chelicerata</taxon>
        <taxon>Arachnida</taxon>
        <taxon>Araneae</taxon>
        <taxon>Araneomorphae</taxon>
        <taxon>Entelegynae</taxon>
        <taxon>Araneoidea</taxon>
        <taxon>Araneidae</taxon>
        <taxon>Caerostris</taxon>
    </lineage>
</organism>
<reference evidence="1 2" key="1">
    <citation type="submission" date="2021-06" db="EMBL/GenBank/DDBJ databases">
        <title>Caerostris extrusa draft genome.</title>
        <authorList>
            <person name="Kono N."/>
            <person name="Arakawa K."/>
        </authorList>
    </citation>
    <scope>NUCLEOTIDE SEQUENCE [LARGE SCALE GENOMIC DNA]</scope>
</reference>
<sequence>MIVLLYHITRLFVLPTNSTIFQISILSNKSITTIKATCIKAKELEDDVVRDNDIIMQTLDVILLPENDNNGENKSALLIAELIQKIFKFVVNKEILFLVKTTILNEPLIIRSAT</sequence>
<protein>
    <submittedName>
        <fullName evidence="1">Uncharacterized protein</fullName>
    </submittedName>
</protein>
<dbReference type="EMBL" id="BPLR01008204">
    <property type="protein sequence ID" value="GIY22827.1"/>
    <property type="molecule type" value="Genomic_DNA"/>
</dbReference>
<keyword evidence="2" id="KW-1185">Reference proteome</keyword>